<reference evidence="11 12" key="1">
    <citation type="submission" date="2017-10" db="EMBL/GenBank/DDBJ databases">
        <title>Extensive intraspecific genome diversity in a model arbuscular mycorrhizal fungus.</title>
        <authorList>
            <person name="Chen E.C.H."/>
            <person name="Morin E."/>
            <person name="Baudet D."/>
            <person name="Noel J."/>
            <person name="Ndikumana S."/>
            <person name="Charron P."/>
            <person name="St-Onge C."/>
            <person name="Giorgi J."/>
            <person name="Grigoriev I.V."/>
            <person name="Roux C."/>
            <person name="Martin F.M."/>
            <person name="Corradi N."/>
        </authorList>
    </citation>
    <scope>NUCLEOTIDE SEQUENCE [LARGE SCALE GENOMIC DNA]</scope>
    <source>
        <strain evidence="11 12">A1</strain>
    </source>
</reference>
<evidence type="ECO:0000256" key="4">
    <source>
        <dbReference type="ARBA" id="ARBA00022676"/>
    </source>
</evidence>
<keyword evidence="4 10" id="KW-0328">Glycosyltransferase</keyword>
<feature type="transmembrane region" description="Helical" evidence="10">
    <location>
        <begin position="344"/>
        <end position="362"/>
    </location>
</feature>
<organism evidence="11 12">
    <name type="scientific">Rhizophagus irregularis</name>
    <dbReference type="NCBI Taxonomy" id="588596"/>
    <lineage>
        <taxon>Eukaryota</taxon>
        <taxon>Fungi</taxon>
        <taxon>Fungi incertae sedis</taxon>
        <taxon>Mucoromycota</taxon>
        <taxon>Glomeromycotina</taxon>
        <taxon>Glomeromycetes</taxon>
        <taxon>Glomerales</taxon>
        <taxon>Glomeraceae</taxon>
        <taxon>Rhizophagus</taxon>
    </lineage>
</organism>
<dbReference type="VEuPathDB" id="FungiDB:FUN_018480"/>
<evidence type="ECO:0000256" key="9">
    <source>
        <dbReference type="ARBA" id="ARBA00023136"/>
    </source>
</evidence>
<accession>A0A2N0RU35</accession>
<feature type="transmembrane region" description="Helical" evidence="10">
    <location>
        <begin position="272"/>
        <end position="294"/>
    </location>
</feature>
<dbReference type="PANTHER" id="PTHR12413:SF1">
    <property type="entry name" value="DOLICHYL PYROPHOSPHATE MAN9GLCNAC2 ALPHA-1,3-GLUCOSYLTRANSFERASE"/>
    <property type="match status" value="1"/>
</dbReference>
<comment type="pathway">
    <text evidence="2 10">Protein modification; protein glycosylation.</text>
</comment>
<dbReference type="GO" id="GO:0005789">
    <property type="term" value="C:endoplasmic reticulum membrane"/>
    <property type="evidence" value="ECO:0007669"/>
    <property type="project" value="UniProtKB-SubCell"/>
</dbReference>
<keyword evidence="7 10" id="KW-0256">Endoplasmic reticulum</keyword>
<feature type="transmembrane region" description="Helical" evidence="10">
    <location>
        <begin position="161"/>
        <end position="181"/>
    </location>
</feature>
<evidence type="ECO:0000313" key="12">
    <source>
        <dbReference type="Proteomes" id="UP000232688"/>
    </source>
</evidence>
<sequence length="528" mass="61972">MCMYVYIIRINMSKSSETVDNNGFIIPNNDQDPVVDSPAERWLNWLGQTNLGKCSTVITLLFGIYVRWNVGLNPYSGQNIPPMYGDYEAQRHWMELTLHVPMNRWYYYDLEWWGLDYPPLTAYVSWICGKIGSMFNPEWFALDVSRGFESEESKLFMRSSVLILEYLIYVPSVIVFVNWWLASKSWQKRRLAVLFILLQPALILIDHGHFQYNSVMLGLTVWSLNCFFYEYDVIGSVAFCLALGFKQMSLYFSPAIFAYLLGKCIKNKPQGFILFVKLGVTVIITFAIMFFPFLDSVEHISQVIIRMFPLNRGLYEDKVANFWCAINIIIKLREMFEIHVLTRISLFATLLAILPSCINLGLNPDKHRLVYCLANSALAFFMFSFQVHEKSILLPALPITLLILDEPFWSSWFNNVALFSMFPLLKKDRLILPYFVIWFMWNWMGSFVQRDVKPVVLRYISWASYLVMAVIHFFDFNIDPPKRYPDLYIVLNVTFSSGIHLFMLLYFNYRQITLPYNLDEKKDKRKAE</sequence>
<comment type="caution">
    <text evidence="11">The sequence shown here is derived from an EMBL/GenBank/DDBJ whole genome shotgun (WGS) entry which is preliminary data.</text>
</comment>
<evidence type="ECO:0000313" key="11">
    <source>
        <dbReference type="EMBL" id="PKC66827.1"/>
    </source>
</evidence>
<feature type="transmembrane region" description="Helical" evidence="10">
    <location>
        <begin position="233"/>
        <end position="260"/>
    </location>
</feature>
<feature type="transmembrane region" description="Helical" evidence="10">
    <location>
        <begin position="455"/>
        <end position="475"/>
    </location>
</feature>
<dbReference type="GO" id="GO:0042281">
    <property type="term" value="F:dolichyl pyrophosphate Man9GlcNAc2 alpha-1,3-glucosyltransferase activity"/>
    <property type="evidence" value="ECO:0007669"/>
    <property type="project" value="TreeGrafter"/>
</dbReference>
<evidence type="ECO:0000256" key="10">
    <source>
        <dbReference type="RuleBase" id="RU363110"/>
    </source>
</evidence>
<dbReference type="VEuPathDB" id="FungiDB:RhiirFUN_014909"/>
<evidence type="ECO:0000256" key="2">
    <source>
        <dbReference type="ARBA" id="ARBA00004922"/>
    </source>
</evidence>
<keyword evidence="9 10" id="KW-0472">Membrane</keyword>
<feature type="transmembrane region" description="Helical" evidence="10">
    <location>
        <begin position="368"/>
        <end position="385"/>
    </location>
</feature>
<evidence type="ECO:0000256" key="1">
    <source>
        <dbReference type="ARBA" id="ARBA00004477"/>
    </source>
</evidence>
<name>A0A2N0RU35_9GLOM</name>
<dbReference type="UniPathway" id="UPA00378"/>
<comment type="subcellular location">
    <subcellularLocation>
        <location evidence="1 10">Endoplasmic reticulum membrane</location>
        <topology evidence="1 10">Multi-pass membrane protein</topology>
    </subcellularLocation>
</comment>
<comment type="similarity">
    <text evidence="3 10">Belongs to the ALG6/ALG8 glucosyltransferase family.</text>
</comment>
<feature type="transmembrane region" description="Helical" evidence="10">
    <location>
        <begin position="430"/>
        <end position="448"/>
    </location>
</feature>
<proteinExistence type="inferred from homology"/>
<feature type="transmembrane region" description="Helical" evidence="10">
    <location>
        <begin position="193"/>
        <end position="213"/>
    </location>
</feature>
<dbReference type="PANTHER" id="PTHR12413">
    <property type="entry name" value="DOLICHYL GLYCOSYLTRANSFERASE"/>
    <property type="match status" value="1"/>
</dbReference>
<dbReference type="Pfam" id="PF03155">
    <property type="entry name" value="Alg6_Alg8"/>
    <property type="match status" value="1"/>
</dbReference>
<protein>
    <recommendedName>
        <fullName evidence="10">Alpha-1,3-glucosyltransferase</fullName>
        <ecNumber evidence="10">2.4.1.-</ecNumber>
    </recommendedName>
</protein>
<dbReference type="AlphaFoldDB" id="A0A2N0RU35"/>
<evidence type="ECO:0000256" key="6">
    <source>
        <dbReference type="ARBA" id="ARBA00022692"/>
    </source>
</evidence>
<dbReference type="VEuPathDB" id="FungiDB:RhiirA1_176074"/>
<reference evidence="11 12" key="2">
    <citation type="submission" date="2017-10" db="EMBL/GenBank/DDBJ databases">
        <title>Genome analyses suggest a sexual origin of heterokaryosis in a supposedly ancient asexual fungus.</title>
        <authorList>
            <person name="Corradi N."/>
            <person name="Sedzielewska K."/>
            <person name="Noel J."/>
            <person name="Charron P."/>
            <person name="Farinelli L."/>
            <person name="Marton T."/>
            <person name="Kruger M."/>
            <person name="Pelin A."/>
            <person name="Brachmann A."/>
            <person name="Corradi N."/>
        </authorList>
    </citation>
    <scope>NUCLEOTIDE SEQUENCE [LARGE SCALE GENOMIC DNA]</scope>
    <source>
        <strain evidence="11 12">A1</strain>
    </source>
</reference>
<evidence type="ECO:0000256" key="5">
    <source>
        <dbReference type="ARBA" id="ARBA00022679"/>
    </source>
</evidence>
<keyword evidence="5 10" id="KW-0808">Transferase</keyword>
<evidence type="ECO:0000256" key="7">
    <source>
        <dbReference type="ARBA" id="ARBA00022824"/>
    </source>
</evidence>
<keyword evidence="8 10" id="KW-1133">Transmembrane helix</keyword>
<evidence type="ECO:0000256" key="8">
    <source>
        <dbReference type="ARBA" id="ARBA00022989"/>
    </source>
</evidence>
<dbReference type="Proteomes" id="UP000232688">
    <property type="component" value="Unassembled WGS sequence"/>
</dbReference>
<evidence type="ECO:0000256" key="3">
    <source>
        <dbReference type="ARBA" id="ARBA00008715"/>
    </source>
</evidence>
<gene>
    <name evidence="11" type="ORF">RhiirA1_176074</name>
</gene>
<keyword evidence="6 10" id="KW-0812">Transmembrane</keyword>
<dbReference type="InterPro" id="IPR004856">
    <property type="entry name" value="Glyco_trans_ALG6/ALG8"/>
</dbReference>
<dbReference type="EMBL" id="LLXH01000434">
    <property type="protein sequence ID" value="PKC66827.1"/>
    <property type="molecule type" value="Genomic_DNA"/>
</dbReference>
<dbReference type="EC" id="2.4.1.-" evidence="10"/>
<feature type="transmembrane region" description="Helical" evidence="10">
    <location>
        <begin position="487"/>
        <end position="507"/>
    </location>
</feature>